<dbReference type="PANTHER" id="PTHR13800:SF13">
    <property type="entry name" value="TRANSIENT RECEPTOR POTENTIAL CATION CHANNEL SUBFAMILY M MEMBER 1"/>
    <property type="match status" value="1"/>
</dbReference>
<sequence>MSYGSKTARVKGCLCVPGLGQGVPLVCLIVEGGPNVISIALESLRDEPPIPVVICDGSGRASDIISFAHKFSEDGGLVNDDVRDQLLVTIQKTFNYSKSQSQQILLMVMECMKKRELEQMLQLQTS</sequence>
<gene>
    <name evidence="2" type="ORF">FQA47_024680</name>
</gene>
<keyword evidence="2" id="KW-0675">Receptor</keyword>
<dbReference type="GO" id="GO:0005262">
    <property type="term" value="F:calcium channel activity"/>
    <property type="evidence" value="ECO:0007669"/>
    <property type="project" value="TreeGrafter"/>
</dbReference>
<accession>A0A834EYP2</accession>
<name>A0A834EYP2_ORYME</name>
<comment type="caution">
    <text evidence="2">The sequence shown here is derived from an EMBL/GenBank/DDBJ whole genome shotgun (WGS) entry which is preliminary data.</text>
</comment>
<reference evidence="2" key="1">
    <citation type="journal article" name="BMC Genomics">
        <title>Long-read sequencing and de novo genome assembly of marine medaka (Oryzias melastigma).</title>
        <authorList>
            <person name="Liang P."/>
            <person name="Saqib H.S.A."/>
            <person name="Ni X."/>
            <person name="Shen Y."/>
        </authorList>
    </citation>
    <scope>NUCLEOTIDE SEQUENCE</scope>
    <source>
        <strain evidence="2">Bigg-433</strain>
    </source>
</reference>
<dbReference type="EMBL" id="WKFB01000728">
    <property type="protein sequence ID" value="KAF6718535.1"/>
    <property type="molecule type" value="Genomic_DNA"/>
</dbReference>
<evidence type="ECO:0000259" key="1">
    <source>
        <dbReference type="Pfam" id="PF18139"/>
    </source>
</evidence>
<evidence type="ECO:0000313" key="3">
    <source>
        <dbReference type="Proteomes" id="UP000646548"/>
    </source>
</evidence>
<dbReference type="PANTHER" id="PTHR13800">
    <property type="entry name" value="TRANSIENT RECEPTOR POTENTIAL CATION CHANNEL, SUBFAMILY M, MEMBER 6"/>
    <property type="match status" value="1"/>
</dbReference>
<dbReference type="Pfam" id="PF18139">
    <property type="entry name" value="LSDAT_euk"/>
    <property type="match status" value="1"/>
</dbReference>
<dbReference type="GO" id="GO:0005886">
    <property type="term" value="C:plasma membrane"/>
    <property type="evidence" value="ECO:0007669"/>
    <property type="project" value="TreeGrafter"/>
</dbReference>
<dbReference type="InterPro" id="IPR041491">
    <property type="entry name" value="TRPM_SLOG"/>
</dbReference>
<protein>
    <submittedName>
        <fullName evidence="2">Transient receptor potential cation channel subfamily M member 3</fullName>
    </submittedName>
</protein>
<dbReference type="AlphaFoldDB" id="A0A834EYP2"/>
<dbReference type="Proteomes" id="UP000646548">
    <property type="component" value="Unassembled WGS sequence"/>
</dbReference>
<evidence type="ECO:0000313" key="2">
    <source>
        <dbReference type="EMBL" id="KAF6718535.1"/>
    </source>
</evidence>
<proteinExistence type="predicted"/>
<organism evidence="2 3">
    <name type="scientific">Oryzias melastigma</name>
    <name type="common">Marine medaka</name>
    <dbReference type="NCBI Taxonomy" id="30732"/>
    <lineage>
        <taxon>Eukaryota</taxon>
        <taxon>Metazoa</taxon>
        <taxon>Chordata</taxon>
        <taxon>Craniata</taxon>
        <taxon>Vertebrata</taxon>
        <taxon>Euteleostomi</taxon>
        <taxon>Actinopterygii</taxon>
        <taxon>Neopterygii</taxon>
        <taxon>Teleostei</taxon>
        <taxon>Neoteleostei</taxon>
        <taxon>Acanthomorphata</taxon>
        <taxon>Ovalentaria</taxon>
        <taxon>Atherinomorphae</taxon>
        <taxon>Beloniformes</taxon>
        <taxon>Adrianichthyidae</taxon>
        <taxon>Oryziinae</taxon>
        <taxon>Oryzias</taxon>
    </lineage>
</organism>
<feature type="domain" description="TRPM SLOG" evidence="1">
    <location>
        <begin position="20"/>
        <end position="111"/>
    </location>
</feature>
<dbReference type="InterPro" id="IPR050927">
    <property type="entry name" value="TRPM"/>
</dbReference>